<dbReference type="InterPro" id="IPR004372">
    <property type="entry name" value="Ac/propionate_kinase"/>
</dbReference>
<comment type="cofactor">
    <cofactor evidence="6">
        <name>Mg(2+)</name>
        <dbReference type="ChEBI" id="CHEBI:18420"/>
    </cofactor>
    <cofactor evidence="6">
        <name>Mn(2+)</name>
        <dbReference type="ChEBI" id="CHEBI:29035"/>
    </cofactor>
    <text evidence="6">Mg(2+). Can also accept Mn(2+).</text>
</comment>
<comment type="subunit">
    <text evidence="6">Homodimer.</text>
</comment>
<evidence type="ECO:0000256" key="2">
    <source>
        <dbReference type="ARBA" id="ARBA00022679"/>
    </source>
</evidence>
<sequence>MLDSSDRRAWLEIALETLPDRSAIAAVVHRVVHGGQQQAPAVVTPELKATIAAAANLAPLHNPLNLAGIEQMEQLFGLAMPQIAVFDTAFHQQMPVAAAIYGGPYHWWEQGYRRYGFHGISHQYLAERCAQLSDRSLSNLQLVTAHLGNGCSLAAIRNGHSVDTSMGFSPLEGLVMGSRSGTVDPGLLLHLLQQPDCSPSQLSTVLNQQSGLLGLSGRSNDVRALAIAADAGDQRSQLALAAFTHSLRRHLGAMLASLTRLDALVFAGGIGENYRSLWPAVCEHFAGMPIRLDPEAMAVAGDRRISTPDSAITVWVIHSREDWQMVQLALPLLRSPQSFN</sequence>
<dbReference type="GO" id="GO:0006083">
    <property type="term" value="P:acetate metabolic process"/>
    <property type="evidence" value="ECO:0007669"/>
    <property type="project" value="TreeGrafter"/>
</dbReference>
<dbReference type="GO" id="GO:0000287">
    <property type="term" value="F:magnesium ion binding"/>
    <property type="evidence" value="ECO:0007669"/>
    <property type="project" value="UniProtKB-UniRule"/>
</dbReference>
<dbReference type="PANTHER" id="PTHR21060:SF15">
    <property type="entry name" value="ACETATE KINASE-RELATED"/>
    <property type="match status" value="1"/>
</dbReference>
<feature type="active site" description="Proton donor/acceptor" evidence="6">
    <location>
        <position position="87"/>
    </location>
</feature>
<dbReference type="GO" id="GO:0006085">
    <property type="term" value="P:acetyl-CoA biosynthetic process"/>
    <property type="evidence" value="ECO:0007669"/>
    <property type="project" value="UniProtKB-UniRule"/>
</dbReference>
<dbReference type="GO" id="GO:0005737">
    <property type="term" value="C:cytoplasm"/>
    <property type="evidence" value="ECO:0007669"/>
    <property type="project" value="UniProtKB-SubCell"/>
</dbReference>
<feature type="binding site" evidence="6">
    <location>
        <position position="321"/>
    </location>
    <ligand>
        <name>Mg(2+)</name>
        <dbReference type="ChEBI" id="CHEBI:18420"/>
    </ligand>
</feature>
<dbReference type="AlphaFoldDB" id="A0A0H3K4A5"/>
<proteinExistence type="inferred from homology"/>
<dbReference type="PANTHER" id="PTHR21060">
    <property type="entry name" value="ACETATE KINASE"/>
    <property type="match status" value="1"/>
</dbReference>
<reference evidence="8 9" key="1">
    <citation type="journal article" date="2007" name="Photosyn. Res.">
        <title>Complete nucleotide sequence of the freshwater unicellular cyanobacterium Synechococcus elongatus PCC 6301 chromosome: gene content and organization.</title>
        <authorList>
            <person name="Sugita C."/>
            <person name="Ogata K."/>
            <person name="Shikata M."/>
            <person name="Jikuya H."/>
            <person name="Takano J."/>
            <person name="Furumichi M."/>
            <person name="Kanehisa M."/>
            <person name="Omata T."/>
            <person name="Sugiura M."/>
            <person name="Sugita M."/>
        </authorList>
    </citation>
    <scope>NUCLEOTIDE SEQUENCE [LARGE SCALE GENOMIC DNA]</scope>
    <source>
        <strain evidence="9">ATCC 27144 / PCC 6301 / SAUG 1402/1</strain>
    </source>
</reference>
<dbReference type="GO" id="GO:0008776">
    <property type="term" value="F:acetate kinase activity"/>
    <property type="evidence" value="ECO:0007669"/>
    <property type="project" value="UniProtKB-UniRule"/>
</dbReference>
<dbReference type="PROSITE" id="PS01076">
    <property type="entry name" value="ACETATE_KINASE_2"/>
    <property type="match status" value="1"/>
</dbReference>
<evidence type="ECO:0000256" key="7">
    <source>
        <dbReference type="RuleBase" id="RU003835"/>
    </source>
</evidence>
<dbReference type="PRINTS" id="PR00471">
    <property type="entry name" value="ACETATEKNASE"/>
</dbReference>
<dbReference type="EC" id="2.7.2.1" evidence="6"/>
<keyword evidence="4 6" id="KW-0418">Kinase</keyword>
<comment type="function">
    <text evidence="6">Catalyzes the formation of acetyl phosphate from acetate and ATP. Can also catalyze the reverse reaction.</text>
</comment>
<dbReference type="Pfam" id="PF00871">
    <property type="entry name" value="Acetate_kinase"/>
    <property type="match status" value="1"/>
</dbReference>
<feature type="site" description="Transition state stabilizer" evidence="6">
    <location>
        <position position="179"/>
    </location>
</feature>
<feature type="binding site" evidence="6">
    <location>
        <begin position="269"/>
        <end position="273"/>
    </location>
    <ligand>
        <name>ATP</name>
        <dbReference type="ChEBI" id="CHEBI:30616"/>
    </ligand>
</feature>
<evidence type="ECO:0000256" key="5">
    <source>
        <dbReference type="ARBA" id="ARBA00022840"/>
    </source>
</evidence>
<evidence type="ECO:0000256" key="3">
    <source>
        <dbReference type="ARBA" id="ARBA00022741"/>
    </source>
</evidence>
<dbReference type="EMBL" id="AP008231">
    <property type="protein sequence ID" value="BAD80204.1"/>
    <property type="molecule type" value="Genomic_DNA"/>
</dbReference>
<keyword evidence="6" id="KW-0963">Cytoplasm</keyword>
<comment type="pathway">
    <text evidence="6">Metabolic intermediate biosynthesis; acetyl-CoA biosynthesis; acetyl-CoA from acetate: step 1/2.</text>
</comment>
<dbReference type="eggNOG" id="COG0282">
    <property type="taxonomic scope" value="Bacteria"/>
</dbReference>
<keyword evidence="6" id="KW-0479">Metal-binding</keyword>
<feature type="site" description="Transition state stabilizer" evidence="6">
    <location>
        <position position="118"/>
    </location>
</feature>
<evidence type="ECO:0000313" key="8">
    <source>
        <dbReference type="EMBL" id="BAD80204.1"/>
    </source>
</evidence>
<evidence type="ECO:0000256" key="4">
    <source>
        <dbReference type="ARBA" id="ARBA00022777"/>
    </source>
</evidence>
<keyword evidence="2 6" id="KW-0808">Transferase</keyword>
<evidence type="ECO:0000256" key="6">
    <source>
        <dbReference type="HAMAP-Rule" id="MF_00020"/>
    </source>
</evidence>
<accession>A0A0H3K4A5</accession>
<keyword evidence="6" id="KW-0460">Magnesium</keyword>
<feature type="binding site" evidence="6">
    <location>
        <position position="30"/>
    </location>
    <ligand>
        <name>substrate</name>
    </ligand>
</feature>
<gene>
    <name evidence="6 8" type="primary">ackA</name>
    <name evidence="8" type="ordered locus">syc2014_d</name>
</gene>
<keyword evidence="3 6" id="KW-0547">Nucleotide-binding</keyword>
<dbReference type="Proteomes" id="UP000001175">
    <property type="component" value="Chromosome"/>
</dbReference>
<dbReference type="Gene3D" id="3.30.420.40">
    <property type="match status" value="2"/>
</dbReference>
<comment type="subcellular location">
    <subcellularLocation>
        <location evidence="6">Cytoplasm</location>
    </subcellularLocation>
</comment>
<name>A0A0H3K4A5_SYNP6</name>
<protein>
    <recommendedName>
        <fullName evidence="6">Acetate kinase</fullName>
        <ecNumber evidence="6">2.7.2.1</ecNumber>
    </recommendedName>
    <alternativeName>
        <fullName evidence="6">Acetokinase</fullName>
    </alternativeName>
</protein>
<dbReference type="InterPro" id="IPR023865">
    <property type="entry name" value="Aliphatic_acid_kinase_CS"/>
</dbReference>
<feature type="binding site" evidence="6">
    <location>
        <begin position="221"/>
        <end position="223"/>
    </location>
    <ligand>
        <name>ATP</name>
        <dbReference type="ChEBI" id="CHEBI:30616"/>
    </ligand>
</feature>
<comment type="similarity">
    <text evidence="1 6 7">Belongs to the acetokinase family.</text>
</comment>
<dbReference type="InterPro" id="IPR043129">
    <property type="entry name" value="ATPase_NBD"/>
</dbReference>
<evidence type="ECO:0000313" key="9">
    <source>
        <dbReference type="Proteomes" id="UP000001175"/>
    </source>
</evidence>
<evidence type="ECO:0000256" key="1">
    <source>
        <dbReference type="ARBA" id="ARBA00008748"/>
    </source>
</evidence>
<keyword evidence="5 6" id="KW-0067">ATP-binding</keyword>
<comment type="catalytic activity">
    <reaction evidence="6">
        <text>acetate + ATP = acetyl phosphate + ADP</text>
        <dbReference type="Rhea" id="RHEA:11352"/>
        <dbReference type="ChEBI" id="CHEBI:22191"/>
        <dbReference type="ChEBI" id="CHEBI:30089"/>
        <dbReference type="ChEBI" id="CHEBI:30616"/>
        <dbReference type="ChEBI" id="CHEBI:456216"/>
        <dbReference type="EC" id="2.7.2.1"/>
    </reaction>
</comment>
<dbReference type="GO" id="GO:0005524">
    <property type="term" value="F:ATP binding"/>
    <property type="evidence" value="ECO:0007669"/>
    <property type="project" value="UniProtKB-KW"/>
</dbReference>
<dbReference type="NCBIfam" id="TIGR00016">
    <property type="entry name" value="ackA"/>
    <property type="match status" value="1"/>
</dbReference>
<dbReference type="HAMAP" id="MF_00020">
    <property type="entry name" value="Acetate_kinase"/>
    <property type="match status" value="1"/>
</dbReference>
<dbReference type="KEGG" id="syc:syc2014_d"/>
<dbReference type="UniPathway" id="UPA00340">
    <property type="reaction ID" value="UER00458"/>
</dbReference>
<dbReference type="InterPro" id="IPR000890">
    <property type="entry name" value="Aliphatic_acid_kin_short-chain"/>
</dbReference>
<dbReference type="SUPFAM" id="SSF53067">
    <property type="entry name" value="Actin-like ATPase domain"/>
    <property type="match status" value="2"/>
</dbReference>
<organism evidence="8 9">
    <name type="scientific">Synechococcus sp. (strain ATCC 27144 / PCC 6301 / SAUG 1402/1)</name>
    <name type="common">Anacystis nidulans</name>
    <dbReference type="NCBI Taxonomy" id="269084"/>
    <lineage>
        <taxon>Bacteria</taxon>
        <taxon>Bacillati</taxon>
        <taxon>Cyanobacteriota</taxon>
        <taxon>Cyanophyceae</taxon>
        <taxon>Synechococcales</taxon>
        <taxon>Synechococcaceae</taxon>
        <taxon>Synechococcus</taxon>
    </lineage>
</organism>
<feature type="binding site" evidence="6">
    <location>
        <begin position="146"/>
        <end position="150"/>
    </location>
    <ligand>
        <name>ATP</name>
        <dbReference type="ChEBI" id="CHEBI:30616"/>
    </ligand>
</feature>
<comment type="caution">
    <text evidence="6">Lacks conserved residue(s) required for the propagation of feature annotation.</text>
</comment>